<dbReference type="InParanoid" id="A7S0E9"/>
<gene>
    <name evidence="3" type="ORF">NEMVEDRAFT_v1g204863</name>
</gene>
<dbReference type="SMART" id="SM00854">
    <property type="entry name" value="PGA_cap"/>
    <property type="match status" value="1"/>
</dbReference>
<accession>A7S0E9</accession>
<dbReference type="AlphaFoldDB" id="A7S0E9"/>
<dbReference type="eggNOG" id="ENOG502R8EC">
    <property type="taxonomic scope" value="Eukaryota"/>
</dbReference>
<protein>
    <recommendedName>
        <fullName evidence="2">Capsule synthesis protein CapA domain-containing protein</fullName>
    </recommendedName>
</protein>
<dbReference type="InterPro" id="IPR019079">
    <property type="entry name" value="Capsule_synth_CapA"/>
</dbReference>
<dbReference type="PANTHER" id="PTHR33393">
    <property type="entry name" value="POLYGLUTAMINE SYNTHESIS ACCESSORY PROTEIN RV0574C-RELATED"/>
    <property type="match status" value="1"/>
</dbReference>
<comment type="similarity">
    <text evidence="1">Belongs to the CapA family.</text>
</comment>
<sequence>MFTGDICFGGAIRYFQQKGYYDYNDTLVKVAPYLQSADVAIGNNESPFVKKTDETRENHWKKDLTTLRSSLESALALRFAGFDIISVANNHLNDFKEAAVNTTVSTIRSLGLTPMGFNYGRYDSPQKGYYDYNDTLVKVAPYLQSADVAIGNNESPFVKKTDETRENHWKKDLTTLRSSLESALALRFAGFDIISVANNHLNDFKEAAVNTTVSTIRSLGLTPMGFNYGRYGSPQMRSRSDRIFPCVKTCKNSSFESRKVGSLFIADFWSDRIEENC</sequence>
<evidence type="ECO:0000256" key="1">
    <source>
        <dbReference type="ARBA" id="ARBA00005662"/>
    </source>
</evidence>
<dbReference type="InterPro" id="IPR029052">
    <property type="entry name" value="Metallo-depent_PP-like"/>
</dbReference>
<organism evidence="3 4">
    <name type="scientific">Nematostella vectensis</name>
    <name type="common">Starlet sea anemone</name>
    <dbReference type="NCBI Taxonomy" id="45351"/>
    <lineage>
        <taxon>Eukaryota</taxon>
        <taxon>Metazoa</taxon>
        <taxon>Cnidaria</taxon>
        <taxon>Anthozoa</taxon>
        <taxon>Hexacorallia</taxon>
        <taxon>Actiniaria</taxon>
        <taxon>Edwardsiidae</taxon>
        <taxon>Nematostella</taxon>
    </lineage>
</organism>
<dbReference type="PANTHER" id="PTHR33393:SF11">
    <property type="entry name" value="POLYGLUTAMINE SYNTHESIS ACCESSORY PROTEIN RV0574C-RELATED"/>
    <property type="match status" value="1"/>
</dbReference>
<evidence type="ECO:0000313" key="4">
    <source>
        <dbReference type="Proteomes" id="UP000001593"/>
    </source>
</evidence>
<feature type="domain" description="Capsule synthesis protein CapA" evidence="2">
    <location>
        <begin position="1"/>
        <end position="204"/>
    </location>
</feature>
<dbReference type="HOGENOM" id="CLU_1005778_0_0_1"/>
<dbReference type="InterPro" id="IPR052169">
    <property type="entry name" value="CW_Biosynth-Accessory"/>
</dbReference>
<evidence type="ECO:0000313" key="3">
    <source>
        <dbReference type="EMBL" id="EDO42824.1"/>
    </source>
</evidence>
<reference evidence="3 4" key="1">
    <citation type="journal article" date="2007" name="Science">
        <title>Sea anemone genome reveals ancestral eumetazoan gene repertoire and genomic organization.</title>
        <authorList>
            <person name="Putnam N.H."/>
            <person name="Srivastava M."/>
            <person name="Hellsten U."/>
            <person name="Dirks B."/>
            <person name="Chapman J."/>
            <person name="Salamov A."/>
            <person name="Terry A."/>
            <person name="Shapiro H."/>
            <person name="Lindquist E."/>
            <person name="Kapitonov V.V."/>
            <person name="Jurka J."/>
            <person name="Genikhovich G."/>
            <person name="Grigoriev I.V."/>
            <person name="Lucas S.M."/>
            <person name="Steele R.E."/>
            <person name="Finnerty J.R."/>
            <person name="Technau U."/>
            <person name="Martindale M.Q."/>
            <person name="Rokhsar D.S."/>
        </authorList>
    </citation>
    <scope>NUCLEOTIDE SEQUENCE [LARGE SCALE GENOMIC DNA]</scope>
    <source>
        <strain evidence="4">CH2 X CH6</strain>
    </source>
</reference>
<dbReference type="Proteomes" id="UP000001593">
    <property type="component" value="Unassembled WGS sequence"/>
</dbReference>
<proteinExistence type="inferred from homology"/>
<dbReference type="Pfam" id="PF09587">
    <property type="entry name" value="PGA_cap"/>
    <property type="match status" value="2"/>
</dbReference>
<evidence type="ECO:0000259" key="2">
    <source>
        <dbReference type="SMART" id="SM00854"/>
    </source>
</evidence>
<name>A7S0E9_NEMVE</name>
<dbReference type="SUPFAM" id="SSF56300">
    <property type="entry name" value="Metallo-dependent phosphatases"/>
    <property type="match status" value="2"/>
</dbReference>
<keyword evidence="4" id="KW-1185">Reference proteome</keyword>
<dbReference type="EMBL" id="DS469560">
    <property type="protein sequence ID" value="EDO42824.1"/>
    <property type="molecule type" value="Genomic_DNA"/>
</dbReference>